<organism evidence="1">
    <name type="scientific">marine sediment metagenome</name>
    <dbReference type="NCBI Taxonomy" id="412755"/>
    <lineage>
        <taxon>unclassified sequences</taxon>
        <taxon>metagenomes</taxon>
        <taxon>ecological metagenomes</taxon>
    </lineage>
</organism>
<proteinExistence type="predicted"/>
<gene>
    <name evidence="1" type="ORF">LCGC14_0282350</name>
</gene>
<reference evidence="1" key="1">
    <citation type="journal article" date="2015" name="Nature">
        <title>Complex archaea that bridge the gap between prokaryotes and eukaryotes.</title>
        <authorList>
            <person name="Spang A."/>
            <person name="Saw J.H."/>
            <person name="Jorgensen S.L."/>
            <person name="Zaremba-Niedzwiedzka K."/>
            <person name="Martijn J."/>
            <person name="Lind A.E."/>
            <person name="van Eijk R."/>
            <person name="Schleper C."/>
            <person name="Guy L."/>
            <person name="Ettema T.J."/>
        </authorList>
    </citation>
    <scope>NUCLEOTIDE SEQUENCE</scope>
</reference>
<comment type="caution">
    <text evidence="1">The sequence shown here is derived from an EMBL/GenBank/DDBJ whole genome shotgun (WGS) entry which is preliminary data.</text>
</comment>
<protein>
    <submittedName>
        <fullName evidence="1">Uncharacterized protein</fullName>
    </submittedName>
</protein>
<evidence type="ECO:0000313" key="1">
    <source>
        <dbReference type="EMBL" id="KKN85066.1"/>
    </source>
</evidence>
<dbReference type="AlphaFoldDB" id="A0A0F9WGP1"/>
<name>A0A0F9WGP1_9ZZZZ</name>
<accession>A0A0F9WGP1</accession>
<sequence length="94" mass="10538">MTTIQNPFQLDVQISIDELLALIDAKIEGYERMDDESDIGYDVIGKTNAFVNFLRSQLASPEDRALFDRATTSRDMCEEGLIQASVPTFKCVAM</sequence>
<dbReference type="EMBL" id="LAZR01000163">
    <property type="protein sequence ID" value="KKN85066.1"/>
    <property type="molecule type" value="Genomic_DNA"/>
</dbReference>